<dbReference type="SUPFAM" id="SSF53756">
    <property type="entry name" value="UDP-Glycosyltransferase/glycogen phosphorylase"/>
    <property type="match status" value="1"/>
</dbReference>
<evidence type="ECO:0000259" key="3">
    <source>
        <dbReference type="Pfam" id="PF13579"/>
    </source>
</evidence>
<dbReference type="OrthoDB" id="5136778at2"/>
<organism evidence="4 5">
    <name type="scientific">Bifidobacterium hapali</name>
    <dbReference type="NCBI Taxonomy" id="1630172"/>
    <lineage>
        <taxon>Bacteria</taxon>
        <taxon>Bacillati</taxon>
        <taxon>Actinomycetota</taxon>
        <taxon>Actinomycetes</taxon>
        <taxon>Bifidobacteriales</taxon>
        <taxon>Bifidobacteriaceae</taxon>
        <taxon>Bifidobacterium</taxon>
    </lineage>
</organism>
<dbReference type="PANTHER" id="PTHR45947:SF3">
    <property type="entry name" value="SULFOQUINOVOSYL TRANSFERASE SQD2"/>
    <property type="match status" value="1"/>
</dbReference>
<evidence type="ECO:0000256" key="2">
    <source>
        <dbReference type="ARBA" id="ARBA00022679"/>
    </source>
</evidence>
<evidence type="ECO:0000313" key="4">
    <source>
        <dbReference type="EMBL" id="OZG64906.1"/>
    </source>
</evidence>
<dbReference type="Pfam" id="PF13579">
    <property type="entry name" value="Glyco_trans_4_4"/>
    <property type="match status" value="1"/>
</dbReference>
<name>A0A261G1P2_9BIFI</name>
<comment type="caution">
    <text evidence="4">The sequence shown here is derived from an EMBL/GenBank/DDBJ whole genome shotgun (WGS) entry which is preliminary data.</text>
</comment>
<evidence type="ECO:0000313" key="5">
    <source>
        <dbReference type="Proteomes" id="UP000216074"/>
    </source>
</evidence>
<accession>A0A261G1P2</accession>
<dbReference type="Proteomes" id="UP000216074">
    <property type="component" value="Unassembled WGS sequence"/>
</dbReference>
<dbReference type="GO" id="GO:1901137">
    <property type="term" value="P:carbohydrate derivative biosynthetic process"/>
    <property type="evidence" value="ECO:0007669"/>
    <property type="project" value="UniProtKB-ARBA"/>
</dbReference>
<keyword evidence="2" id="KW-0808">Transferase</keyword>
<gene>
    <name evidence="4" type="ORF">BHAP_0798</name>
</gene>
<dbReference type="EMBL" id="MWWY01000017">
    <property type="protein sequence ID" value="OZG64906.1"/>
    <property type="molecule type" value="Genomic_DNA"/>
</dbReference>
<feature type="domain" description="Glycosyltransferase subfamily 4-like N-terminal" evidence="3">
    <location>
        <begin position="14"/>
        <end position="182"/>
    </location>
</feature>
<evidence type="ECO:0000256" key="1">
    <source>
        <dbReference type="ARBA" id="ARBA00022676"/>
    </source>
</evidence>
<protein>
    <submittedName>
        <fullName evidence="4">Exopolysaccharide biosynthesis protein</fullName>
    </submittedName>
</protein>
<keyword evidence="5" id="KW-1185">Reference proteome</keyword>
<dbReference type="AlphaFoldDB" id="A0A261G1P2"/>
<dbReference type="GO" id="GO:0016758">
    <property type="term" value="F:hexosyltransferase activity"/>
    <property type="evidence" value="ECO:0007669"/>
    <property type="project" value="TreeGrafter"/>
</dbReference>
<reference evidence="4 5" key="1">
    <citation type="journal article" date="2017" name="BMC Genomics">
        <title>Comparative genomic and phylogenomic analyses of the Bifidobacteriaceae family.</title>
        <authorList>
            <person name="Lugli G.A."/>
            <person name="Milani C."/>
            <person name="Turroni F."/>
            <person name="Duranti S."/>
            <person name="Mancabelli L."/>
            <person name="Mangifesta M."/>
            <person name="Ferrario C."/>
            <person name="Modesto M."/>
            <person name="Mattarelli P."/>
            <person name="Jiri K."/>
            <person name="van Sinderen D."/>
            <person name="Ventura M."/>
        </authorList>
    </citation>
    <scope>NUCLEOTIDE SEQUENCE [LARGE SCALE GENOMIC DNA]</scope>
    <source>
        <strain evidence="4 5">DSM 100202</strain>
    </source>
</reference>
<proteinExistence type="predicted"/>
<dbReference type="InterPro" id="IPR028098">
    <property type="entry name" value="Glyco_trans_4-like_N"/>
</dbReference>
<dbReference type="Gene3D" id="3.40.50.2000">
    <property type="entry name" value="Glycogen Phosphorylase B"/>
    <property type="match status" value="2"/>
</dbReference>
<dbReference type="RefSeq" id="WP_094729454.1">
    <property type="nucleotide sequence ID" value="NZ_MWWY01000017.1"/>
</dbReference>
<dbReference type="Pfam" id="PF13692">
    <property type="entry name" value="Glyco_trans_1_4"/>
    <property type="match status" value="1"/>
</dbReference>
<dbReference type="InterPro" id="IPR050194">
    <property type="entry name" value="Glycosyltransferase_grp1"/>
</dbReference>
<dbReference type="PANTHER" id="PTHR45947">
    <property type="entry name" value="SULFOQUINOVOSYL TRANSFERASE SQD2"/>
    <property type="match status" value="1"/>
</dbReference>
<keyword evidence="1" id="KW-0328">Glycosyltransferase</keyword>
<sequence>MKKTKVLLVLESQGGSRRHVVDLIDGLDPERFDLALAYGTSRMDAQFVNDIPRLSHLVRMIPCNRLVRRINPLDDLAAFGQVRRAIREFRPDVVHCHSSKAGIIGRLAAMVERVPLVFYTPHAYSFQAPEFHGVKRSVFVELERWFSRHATTKTFNVSAGERDAALAQRLDDPHKFQVIVNGIPDTPVVTKQEARRMLRMPEQMMDAIVVGVTARMVEQKDPMTFTRIAAQMIKRHPQMYFAYVGDGPYMGELTDYLRAQGVLDHVFLPGYRQDADTIVAAFDVYLLTSLYEGMPYSLIESIHAGVPVVATRVTGNDEVVEPGVNGALFEVGDVDDGVKQLETVMDAHFKPEDIHESYVERFTLDAMVNAVAANYEGRRLKETA</sequence>